<dbReference type="Proteomes" id="UP001213691">
    <property type="component" value="Unassembled WGS sequence"/>
</dbReference>
<accession>A0ABT5TJ95</accession>
<proteinExistence type="predicted"/>
<evidence type="ECO:0000313" key="1">
    <source>
        <dbReference type="EMBL" id="MDD8057795.1"/>
    </source>
</evidence>
<dbReference type="GO" id="GO:0003677">
    <property type="term" value="F:DNA binding"/>
    <property type="evidence" value="ECO:0007669"/>
    <property type="project" value="UniProtKB-KW"/>
</dbReference>
<reference evidence="1 2" key="1">
    <citation type="submission" date="2023-02" db="EMBL/GenBank/DDBJ databases">
        <title>Genome sequence of Shewanella metallivivens ER-Te-42B-Light, sp. nov., enriched from sulfide tube worms (Riftia pachyptila) isolated from Explorer Ridge in the Pacific Ocean.</title>
        <authorList>
            <person name="Maltman C."/>
            <person name="Kuzyk S.B."/>
            <person name="Kyndt J.A."/>
            <person name="Yurkov V."/>
        </authorList>
    </citation>
    <scope>NUCLEOTIDE SEQUENCE [LARGE SCALE GENOMIC DNA]</scope>
    <source>
        <strain evidence="1 2">ER-Te-42B-Light</strain>
    </source>
</reference>
<evidence type="ECO:0000313" key="2">
    <source>
        <dbReference type="Proteomes" id="UP001213691"/>
    </source>
</evidence>
<name>A0ABT5TJ95_9GAMM</name>
<gene>
    <name evidence="1" type="ORF">PQR79_01390</name>
</gene>
<dbReference type="Gene3D" id="3.30.70.2200">
    <property type="match status" value="1"/>
</dbReference>
<keyword evidence="1" id="KW-0238">DNA-binding</keyword>
<sequence length="264" mass="28534">MTTTWLICIDDTDDIGTKGTGEIAEEIMHLIEAKSALSSVNKQGGNRATWVTRHQLFVHPDIPYTSHNSAMCFELESDLTLDQIKQLCIVHLVAESAAVADPGLAIVDKHSLSADDCQKLICFGVDAKQRVKSQHDAYQLAKTVNVDLSEHGGSGQGVIGALAGIGLRLSGNDGRLKGQVSVGLSAAVPSVLLSVEHITEHCGLDGVMDVNGHMLEGHEQILLSGKVKAVFHRHLFLLLVHQVPEPQTGALQWCNALRQQLKKY</sequence>
<organism evidence="1 2">
    <name type="scientific">Shewanella metallivivens</name>
    <dbReference type="NCBI Taxonomy" id="2872342"/>
    <lineage>
        <taxon>Bacteria</taxon>
        <taxon>Pseudomonadati</taxon>
        <taxon>Pseudomonadota</taxon>
        <taxon>Gammaproteobacteria</taxon>
        <taxon>Alteromonadales</taxon>
        <taxon>Shewanellaceae</taxon>
        <taxon>Shewanella</taxon>
    </lineage>
</organism>
<dbReference type="RefSeq" id="WP_238104883.1">
    <property type="nucleotide sequence ID" value="NZ_JAQQPZ010000001.1"/>
</dbReference>
<comment type="caution">
    <text evidence="1">The sequence shown here is derived from an EMBL/GenBank/DDBJ whole genome shotgun (WGS) entry which is preliminary data.</text>
</comment>
<keyword evidence="2" id="KW-1185">Reference proteome</keyword>
<protein>
    <submittedName>
        <fullName evidence="1">DNA-binding protein</fullName>
    </submittedName>
</protein>
<dbReference type="EMBL" id="JAQQPZ010000001">
    <property type="protein sequence ID" value="MDD8057795.1"/>
    <property type="molecule type" value="Genomic_DNA"/>
</dbReference>